<proteinExistence type="inferred from homology"/>
<dbReference type="GO" id="GO:0006384">
    <property type="term" value="P:transcription initiation at RNA polymerase III promoter"/>
    <property type="evidence" value="ECO:0000318"/>
    <property type="project" value="GO_Central"/>
</dbReference>
<dbReference type="AlphaFoldDB" id="A7RMB0"/>
<evidence type="ECO:0000256" key="12">
    <source>
        <dbReference type="ARBA" id="ARBA00045808"/>
    </source>
</evidence>
<evidence type="ECO:0000256" key="2">
    <source>
        <dbReference type="ARBA" id="ARBA00004413"/>
    </source>
</evidence>
<dbReference type="InterPro" id="IPR010997">
    <property type="entry name" value="HRDC-like_sf"/>
</dbReference>
<keyword evidence="6" id="KW-0240">DNA-directed RNA polymerase</keyword>
<dbReference type="InterPro" id="IPR006590">
    <property type="entry name" value="RNA_pol_Rpb4/RPC9_core"/>
</dbReference>
<reference evidence="16 17" key="1">
    <citation type="journal article" date="2007" name="Science">
        <title>Sea anemone genome reveals ancestral eumetazoan gene repertoire and genomic organization.</title>
        <authorList>
            <person name="Putnam N.H."/>
            <person name="Srivastava M."/>
            <person name="Hellsten U."/>
            <person name="Dirks B."/>
            <person name="Chapman J."/>
            <person name="Salamov A."/>
            <person name="Terry A."/>
            <person name="Shapiro H."/>
            <person name="Lindquist E."/>
            <person name="Kapitonov V.V."/>
            <person name="Jurka J."/>
            <person name="Genikhovich G."/>
            <person name="Grigoriev I.V."/>
            <person name="Lucas S.M."/>
            <person name="Steele R.E."/>
            <person name="Finnerty J.R."/>
            <person name="Technau U."/>
            <person name="Martindale M.Q."/>
            <person name="Rokhsar D.S."/>
        </authorList>
    </citation>
    <scope>NUCLEOTIDE SEQUENCE [LARGE SCALE GENOMIC DNA]</scope>
    <source>
        <strain evidence="17">CH2 X CH6</strain>
    </source>
</reference>
<dbReference type="FunFam" id="1.20.1250.40:FF:000002">
    <property type="entry name" value="DNA-directed RNA polymerase III subunit RPC9"/>
    <property type="match status" value="1"/>
</dbReference>
<name>A7RMB0_NEMVE</name>
<evidence type="ECO:0000259" key="15">
    <source>
        <dbReference type="SMART" id="SM00657"/>
    </source>
</evidence>
<dbReference type="EMBL" id="DS469519">
    <property type="protein sequence ID" value="EDO47473.1"/>
    <property type="molecule type" value="Genomic_DNA"/>
</dbReference>
<dbReference type="SMART" id="SM00657">
    <property type="entry name" value="RPOL4c"/>
    <property type="match status" value="1"/>
</dbReference>
<evidence type="ECO:0000256" key="3">
    <source>
        <dbReference type="ARBA" id="ARBA00006898"/>
    </source>
</evidence>
<evidence type="ECO:0000256" key="7">
    <source>
        <dbReference type="ARBA" id="ARBA00023136"/>
    </source>
</evidence>
<feature type="region of interest" description="Disordered" evidence="14">
    <location>
        <begin position="133"/>
        <end position="160"/>
    </location>
</feature>
<comment type="function">
    <text evidence="12">DNA-dependent RNA polymerase catalyzes the transcription of DNA into RNA using the four ribonucleoside triphosphates as substrates. Specific peripheric component of RNA polymerase III (Pol III) which synthesizes small non-coding RNAs including 5S rRNA, snRNAs, tRNAs and miRNAs from at least 500 distinct genomic loci. With POLR3H/RPC8 forms a mobile stalk that protrudes from Pol III core and functions primarily in transcription initiation. Pol III plays a key role in sensing and limiting infection by intracellular bacteria and DNA viruses. Acts as nuclear and cytosolic DNA sensor involved in innate immune response. Can sense non-self dsDNA that serves as template for transcription into dsRNA. The non-self RNA polymerase III transcripts, such as Epstein-Barr virus-encoded RNAs (EBERs) induce type I interferon and NF-kappa-B through the RIG-I pathway.</text>
</comment>
<dbReference type="OMA" id="PTQMQSE"/>
<dbReference type="PhylomeDB" id="A7RMB0"/>
<dbReference type="Gene3D" id="1.20.1250.40">
    <property type="match status" value="1"/>
</dbReference>
<evidence type="ECO:0000256" key="11">
    <source>
        <dbReference type="ARBA" id="ARBA00044007"/>
    </source>
</evidence>
<dbReference type="HOGENOM" id="CLU_092529_5_1_1"/>
<evidence type="ECO:0000256" key="6">
    <source>
        <dbReference type="ARBA" id="ARBA00022478"/>
    </source>
</evidence>
<feature type="domain" description="RNA polymerase Rpb4/RPC9 core" evidence="15">
    <location>
        <begin position="7"/>
        <end position="132"/>
    </location>
</feature>
<dbReference type="SUPFAM" id="SSF47819">
    <property type="entry name" value="HRDC-like"/>
    <property type="match status" value="1"/>
</dbReference>
<evidence type="ECO:0000256" key="14">
    <source>
        <dbReference type="SAM" id="MobiDB-lite"/>
    </source>
</evidence>
<evidence type="ECO:0000256" key="5">
    <source>
        <dbReference type="ARBA" id="ARBA00022475"/>
    </source>
</evidence>
<evidence type="ECO:0000256" key="10">
    <source>
        <dbReference type="ARBA" id="ARBA00043924"/>
    </source>
</evidence>
<dbReference type="STRING" id="45351.A7RMB0"/>
<feature type="compositionally biased region" description="Acidic residues" evidence="14">
    <location>
        <begin position="141"/>
        <end position="160"/>
    </location>
</feature>
<comment type="subcellular location">
    <subcellularLocation>
        <location evidence="2">Cell membrane</location>
        <topology evidence="2">Peripheral membrane protein</topology>
        <orientation evidence="2">Cytoplasmic side</orientation>
    </subcellularLocation>
    <subcellularLocation>
        <location evidence="1">Nucleus</location>
    </subcellularLocation>
</comment>
<evidence type="ECO:0000313" key="17">
    <source>
        <dbReference type="Proteomes" id="UP000001593"/>
    </source>
</evidence>
<evidence type="ECO:0000313" key="16">
    <source>
        <dbReference type="EMBL" id="EDO47473.1"/>
    </source>
</evidence>
<gene>
    <name evidence="16" type="ORF">NEMVEDRAFT_v1g239337</name>
</gene>
<dbReference type="InParanoid" id="A7RMB0"/>
<protein>
    <recommendedName>
        <fullName evidence="4">DNA-directed RNA polymerase III subunit RPC9</fullName>
    </recommendedName>
    <alternativeName>
        <fullName evidence="13">DNA-directed RNA polymerase III subunit rpc9</fullName>
    </alternativeName>
</protein>
<comment type="function">
    <text evidence="10">Accessory protein for the calcitonin gene-related peptide (CGRP) receptor. It modulates CGRP responsiveness in a variety of tissues.</text>
</comment>
<comment type="subunit">
    <text evidence="11">Component of the RNA polymerase III complex consisting of 17 subunits: a ten-subunit horseshoe-shaped catalytic core composed of POLR3A/RPC1, POLR3B/RPC2, POLR1C/RPAC1, POLR1D/RPAC2, POLR3K/RPC10, POLR2E/RPABC1, POLR2F/RPABC2, POLR2H/RPABC3, POLR2K/RPABC4 and POLR2L/RPABC5; a mobile stalk composed of two subunits POLR3H/RPC8 and CRCP/RPC9, protruding from the core and functioning primarily in transcription initiation; and additional subunits homologous to general transcription factors of the RNA polymerase II machinery, POLR3C/RPC3-POLR3F/RPC6-POLR3G/RPC7 heterotrimer required for transcription initiation and POLR3D/RPC4-POLR3E/RPC5 heterodimer involved in both transcription initiation and termination.</text>
</comment>
<organism evidence="16 17">
    <name type="scientific">Nematostella vectensis</name>
    <name type="common">Starlet sea anemone</name>
    <dbReference type="NCBI Taxonomy" id="45351"/>
    <lineage>
        <taxon>Eukaryota</taxon>
        <taxon>Metazoa</taxon>
        <taxon>Cnidaria</taxon>
        <taxon>Anthozoa</taxon>
        <taxon>Hexacorallia</taxon>
        <taxon>Actiniaria</taxon>
        <taxon>Edwardsiidae</taxon>
        <taxon>Nematostella</taxon>
    </lineage>
</organism>
<evidence type="ECO:0000256" key="13">
    <source>
        <dbReference type="ARBA" id="ARBA00073026"/>
    </source>
</evidence>
<accession>A7RMB0</accession>
<dbReference type="InterPro" id="IPR038846">
    <property type="entry name" value="RPC9"/>
</dbReference>
<keyword evidence="5" id="KW-1003">Cell membrane</keyword>
<dbReference type="InterPro" id="IPR005574">
    <property type="entry name" value="Rpb4/RPC9"/>
</dbReference>
<keyword evidence="17" id="KW-1185">Reference proteome</keyword>
<keyword evidence="8" id="KW-0804">Transcription</keyword>
<dbReference type="GO" id="GO:0005666">
    <property type="term" value="C:RNA polymerase III complex"/>
    <property type="evidence" value="ECO:0000318"/>
    <property type="project" value="GO_Central"/>
</dbReference>
<evidence type="ECO:0000256" key="4">
    <source>
        <dbReference type="ARBA" id="ARBA00016672"/>
    </source>
</evidence>
<dbReference type="GO" id="GO:0000166">
    <property type="term" value="F:nucleotide binding"/>
    <property type="evidence" value="ECO:0007669"/>
    <property type="project" value="InterPro"/>
</dbReference>
<evidence type="ECO:0000256" key="9">
    <source>
        <dbReference type="ARBA" id="ARBA00023242"/>
    </source>
</evidence>
<dbReference type="PANTHER" id="PTHR15561:SF0">
    <property type="entry name" value="DNA-DIRECTED RNA POLYMERASE III SUBUNIT RPC9"/>
    <property type="match status" value="1"/>
</dbReference>
<keyword evidence="7" id="KW-0472">Membrane</keyword>
<dbReference type="GO" id="GO:0005886">
    <property type="term" value="C:plasma membrane"/>
    <property type="evidence" value="ECO:0007669"/>
    <property type="project" value="UniProtKB-SubCell"/>
</dbReference>
<sequence>MAANVIYVNGKAAMLSNYEVYKLLQETEEDCKKPEFKHVKKHQVNLATISYEARKYLEKTPCKHQSPEVIEEFLRALAPFNLTKAEKLQLLNLRPETPVEIQLIIEESEERLKTDSDFQQLLDIITEKLLPDRTDKHIGDDVDDANDDDNNEEVENMDHE</sequence>
<dbReference type="Pfam" id="PF03874">
    <property type="entry name" value="RNA_pol_Rpb4"/>
    <property type="match status" value="1"/>
</dbReference>
<evidence type="ECO:0000256" key="8">
    <source>
        <dbReference type="ARBA" id="ARBA00023163"/>
    </source>
</evidence>
<dbReference type="PANTHER" id="PTHR15561">
    <property type="entry name" value="CALCITONIN GENE-RELATED PEPTIDE-RECEPTOR COMPONENT PROTEIN"/>
    <property type="match status" value="1"/>
</dbReference>
<comment type="similarity">
    <text evidence="3">Belongs to the eukaryotic RPC9 RNA polymerase subunit family.</text>
</comment>
<dbReference type="Proteomes" id="UP000001593">
    <property type="component" value="Unassembled WGS sequence"/>
</dbReference>
<evidence type="ECO:0000256" key="1">
    <source>
        <dbReference type="ARBA" id="ARBA00004123"/>
    </source>
</evidence>
<dbReference type="InterPro" id="IPR038324">
    <property type="entry name" value="Rpb4/RPC9_sf"/>
</dbReference>
<keyword evidence="9" id="KW-0539">Nucleus</keyword>
<dbReference type="eggNOG" id="KOG4168">
    <property type="taxonomic scope" value="Eukaryota"/>
</dbReference>